<reference evidence="2" key="1">
    <citation type="journal article" date="2019" name="Int. J. Syst. Evol. Microbiol.">
        <title>The Global Catalogue of Microorganisms (GCM) 10K type strain sequencing project: providing services to taxonomists for standard genome sequencing and annotation.</title>
        <authorList>
            <consortium name="The Broad Institute Genomics Platform"/>
            <consortium name="The Broad Institute Genome Sequencing Center for Infectious Disease"/>
            <person name="Wu L."/>
            <person name="Ma J."/>
        </authorList>
    </citation>
    <scope>NUCLEOTIDE SEQUENCE [LARGE SCALE GENOMIC DNA]</scope>
    <source>
        <strain evidence="2">CGMCC 1.15774</strain>
    </source>
</reference>
<dbReference type="Proteomes" id="UP001595841">
    <property type="component" value="Unassembled WGS sequence"/>
</dbReference>
<dbReference type="RefSeq" id="WP_379762412.1">
    <property type="nucleotide sequence ID" value="NZ_JBHSCL010000003.1"/>
</dbReference>
<dbReference type="EMBL" id="JBHSCL010000003">
    <property type="protein sequence ID" value="MFC4219019.1"/>
    <property type="molecule type" value="Genomic_DNA"/>
</dbReference>
<name>A0ABV8PJE7_9FLAO</name>
<organism evidence="1 2">
    <name type="scientific">Flagellimonas marina</name>
    <dbReference type="NCBI Taxonomy" id="1775168"/>
    <lineage>
        <taxon>Bacteria</taxon>
        <taxon>Pseudomonadati</taxon>
        <taxon>Bacteroidota</taxon>
        <taxon>Flavobacteriia</taxon>
        <taxon>Flavobacteriales</taxon>
        <taxon>Flavobacteriaceae</taxon>
        <taxon>Flagellimonas</taxon>
    </lineage>
</organism>
<proteinExistence type="predicted"/>
<evidence type="ECO:0000313" key="2">
    <source>
        <dbReference type="Proteomes" id="UP001595841"/>
    </source>
</evidence>
<accession>A0ABV8PJE7</accession>
<sequence length="81" mass="8941">MTGVVRRNPDRQMFMFDGQLILKNFAAGNIDQRFAEANDWVLGDVGNGIIAIMGKYDGNGNKVPANFDMDSSINTNNFPDV</sequence>
<comment type="caution">
    <text evidence="1">The sequence shown here is derived from an EMBL/GenBank/DDBJ whole genome shotgun (WGS) entry which is preliminary data.</text>
</comment>
<gene>
    <name evidence="1" type="ORF">ACFOWS_02675</name>
</gene>
<keyword evidence="2" id="KW-1185">Reference proteome</keyword>
<evidence type="ECO:0000313" key="1">
    <source>
        <dbReference type="EMBL" id="MFC4219019.1"/>
    </source>
</evidence>
<protein>
    <submittedName>
        <fullName evidence="1">Uncharacterized protein</fullName>
    </submittedName>
</protein>